<gene>
    <name evidence="1" type="ORF">GCM10007071_11240</name>
</gene>
<keyword evidence="2" id="KW-1185">Reference proteome</keyword>
<accession>A0ABQ3AVX2</accession>
<dbReference type="Proteomes" id="UP000601597">
    <property type="component" value="Unassembled WGS sequence"/>
</dbReference>
<proteinExistence type="predicted"/>
<reference evidence="2" key="1">
    <citation type="journal article" date="2019" name="Int. J. Syst. Evol. Microbiol.">
        <title>The Global Catalogue of Microorganisms (GCM) 10K type strain sequencing project: providing services to taxonomists for standard genome sequencing and annotation.</title>
        <authorList>
            <consortium name="The Broad Institute Genomics Platform"/>
            <consortium name="The Broad Institute Genome Sequencing Center for Infectious Disease"/>
            <person name="Wu L."/>
            <person name="Ma J."/>
        </authorList>
    </citation>
    <scope>NUCLEOTIDE SEQUENCE [LARGE SCALE GENOMIC DNA]</scope>
    <source>
        <strain evidence="2">KCTC 22280</strain>
    </source>
</reference>
<sequence length="251" mass="28547">MAESMTAEDFYLELPLYSRIQWERDQVFHIAKLLFYVGTIDCFCLDCGKDSTFRNDRNGLPLELKEDTYKKEVERYSAISAVTTSSPLKKPEPPLIQPDIYLSAFSCGRNHTHKLQFLYKVQSGSHTNDDGSPSVTQFLEKIGQYPSIAALNLPEIKKYRAVLPYEVYSDLAKGIGLAAHDVGIGSYVYLRRVFERLVEDAHIVAKHESGWDEDLYKQMRMSEKITALKSHLPQFLVSHAGLYSLLSKGLL</sequence>
<comment type="caution">
    <text evidence="1">The sequence shown here is derived from an EMBL/GenBank/DDBJ whole genome shotgun (WGS) entry which is preliminary data.</text>
</comment>
<dbReference type="EMBL" id="BMXV01000002">
    <property type="protein sequence ID" value="GGY66198.1"/>
    <property type="molecule type" value="Genomic_DNA"/>
</dbReference>
<dbReference type="RefSeq" id="WP_189574059.1">
    <property type="nucleotide sequence ID" value="NZ_BMXV01000002.1"/>
</dbReference>
<evidence type="ECO:0000313" key="1">
    <source>
        <dbReference type="EMBL" id="GGY66198.1"/>
    </source>
</evidence>
<protein>
    <submittedName>
        <fullName evidence="1">Uncharacterized protein</fullName>
    </submittedName>
</protein>
<organism evidence="1 2">
    <name type="scientific">Marinobacter zhanjiangensis</name>
    <dbReference type="NCBI Taxonomy" id="578215"/>
    <lineage>
        <taxon>Bacteria</taxon>
        <taxon>Pseudomonadati</taxon>
        <taxon>Pseudomonadota</taxon>
        <taxon>Gammaproteobacteria</taxon>
        <taxon>Pseudomonadales</taxon>
        <taxon>Marinobacteraceae</taxon>
        <taxon>Marinobacter</taxon>
    </lineage>
</organism>
<evidence type="ECO:0000313" key="2">
    <source>
        <dbReference type="Proteomes" id="UP000601597"/>
    </source>
</evidence>
<name>A0ABQ3AVX2_9GAMM</name>